<name>A0A8B6FB97_MYTGA</name>
<keyword evidence="1" id="KW-0812">Transmembrane</keyword>
<evidence type="ECO:0008006" key="4">
    <source>
        <dbReference type="Google" id="ProtNLM"/>
    </source>
</evidence>
<protein>
    <recommendedName>
        <fullName evidence="4">Apple domain-containing protein</fullName>
    </recommendedName>
</protein>
<evidence type="ECO:0000313" key="3">
    <source>
        <dbReference type="Proteomes" id="UP000596742"/>
    </source>
</evidence>
<keyword evidence="1" id="KW-1133">Transmembrane helix</keyword>
<evidence type="ECO:0000313" key="2">
    <source>
        <dbReference type="EMBL" id="VDI47504.1"/>
    </source>
</evidence>
<organism evidence="2 3">
    <name type="scientific">Mytilus galloprovincialis</name>
    <name type="common">Mediterranean mussel</name>
    <dbReference type="NCBI Taxonomy" id="29158"/>
    <lineage>
        <taxon>Eukaryota</taxon>
        <taxon>Metazoa</taxon>
        <taxon>Spiralia</taxon>
        <taxon>Lophotrochozoa</taxon>
        <taxon>Mollusca</taxon>
        <taxon>Bivalvia</taxon>
        <taxon>Autobranchia</taxon>
        <taxon>Pteriomorphia</taxon>
        <taxon>Mytilida</taxon>
        <taxon>Mytiloidea</taxon>
        <taxon>Mytilidae</taxon>
        <taxon>Mytilinae</taxon>
        <taxon>Mytilus</taxon>
    </lineage>
</organism>
<sequence length="189" mass="21543">MEECNGFNKVGVTCMGFNFHKNSSTCRFFEDRIAPHYRYDPSLSIDLYLLLPITPLIYSEETTTNTFYYTPDFSSITTDTDTTQQHHTSALIHSEETTTDTFYHKTDFSSIIVIIVAALLGSIASAVVLSYIVGRILAMINKNIFQEEHRQTCPLENEIEIPSYDDDEVLYSTNIIYSLPPLSYEGTIY</sequence>
<evidence type="ECO:0000256" key="1">
    <source>
        <dbReference type="SAM" id="Phobius"/>
    </source>
</evidence>
<accession>A0A8B6FB97</accession>
<reference evidence="2" key="1">
    <citation type="submission" date="2018-11" db="EMBL/GenBank/DDBJ databases">
        <authorList>
            <person name="Alioto T."/>
            <person name="Alioto T."/>
        </authorList>
    </citation>
    <scope>NUCLEOTIDE SEQUENCE</scope>
</reference>
<dbReference type="AlphaFoldDB" id="A0A8B6FB97"/>
<proteinExistence type="predicted"/>
<dbReference type="EMBL" id="UYJE01006617">
    <property type="protein sequence ID" value="VDI47504.1"/>
    <property type="molecule type" value="Genomic_DNA"/>
</dbReference>
<keyword evidence="3" id="KW-1185">Reference proteome</keyword>
<comment type="caution">
    <text evidence="2">The sequence shown here is derived from an EMBL/GenBank/DDBJ whole genome shotgun (WGS) entry which is preliminary data.</text>
</comment>
<gene>
    <name evidence="2" type="ORF">MGAL_10B066094</name>
</gene>
<dbReference type="Proteomes" id="UP000596742">
    <property type="component" value="Unassembled WGS sequence"/>
</dbReference>
<feature type="transmembrane region" description="Helical" evidence="1">
    <location>
        <begin position="111"/>
        <end position="133"/>
    </location>
</feature>
<keyword evidence="1" id="KW-0472">Membrane</keyword>